<dbReference type="SUPFAM" id="SSF48726">
    <property type="entry name" value="Immunoglobulin"/>
    <property type="match status" value="1"/>
</dbReference>
<dbReference type="Proteomes" id="UP001501920">
    <property type="component" value="Chromosome 20"/>
</dbReference>
<evidence type="ECO:0000259" key="10">
    <source>
        <dbReference type="PROSITE" id="PS50835"/>
    </source>
</evidence>
<dbReference type="SMART" id="SM00406">
    <property type="entry name" value="IGv"/>
    <property type="match status" value="1"/>
</dbReference>
<keyword evidence="5 8" id="KW-0472">Membrane</keyword>
<keyword evidence="8" id="KW-0812">Transmembrane</keyword>
<dbReference type="GO" id="GO:0009617">
    <property type="term" value="P:response to bacterium"/>
    <property type="evidence" value="ECO:0007669"/>
    <property type="project" value="TreeGrafter"/>
</dbReference>
<evidence type="ECO:0000313" key="12">
    <source>
        <dbReference type="Proteomes" id="UP001501920"/>
    </source>
</evidence>
<evidence type="ECO:0000313" key="11">
    <source>
        <dbReference type="Ensembl" id="ENSPNAP00000078260.1"/>
    </source>
</evidence>
<keyword evidence="3 9" id="KW-0732">Signal</keyword>
<dbReference type="InterPro" id="IPR052051">
    <property type="entry name" value="TCR_complex_component"/>
</dbReference>
<evidence type="ECO:0000256" key="6">
    <source>
        <dbReference type="ARBA" id="ARBA00023157"/>
    </source>
</evidence>
<feature type="domain" description="Ig-like" evidence="10">
    <location>
        <begin position="11"/>
        <end position="133"/>
    </location>
</feature>
<evidence type="ECO:0000256" key="1">
    <source>
        <dbReference type="ARBA" id="ARBA00004236"/>
    </source>
</evidence>
<keyword evidence="8" id="KW-1133">Transmembrane helix</keyword>
<dbReference type="InterPro" id="IPR013783">
    <property type="entry name" value="Ig-like_fold"/>
</dbReference>
<name>A0AAR2LNX2_PYGNA</name>
<comment type="subcellular location">
    <subcellularLocation>
        <location evidence="1">Cell membrane</location>
    </subcellularLocation>
</comment>
<dbReference type="InterPro" id="IPR013106">
    <property type="entry name" value="Ig_V-set"/>
</dbReference>
<keyword evidence="12" id="KW-1185">Reference proteome</keyword>
<evidence type="ECO:0000256" key="2">
    <source>
        <dbReference type="ARBA" id="ARBA00022475"/>
    </source>
</evidence>
<evidence type="ECO:0000256" key="9">
    <source>
        <dbReference type="SAM" id="SignalP"/>
    </source>
</evidence>
<evidence type="ECO:0000256" key="8">
    <source>
        <dbReference type="SAM" id="Phobius"/>
    </source>
</evidence>
<keyword evidence="4" id="KW-0391">Immunity</keyword>
<reference evidence="11" key="3">
    <citation type="submission" date="2025-09" db="UniProtKB">
        <authorList>
            <consortium name="Ensembl"/>
        </authorList>
    </citation>
    <scope>IDENTIFICATION</scope>
</reference>
<dbReference type="PANTHER" id="PTHR19433:SF111">
    <property type="entry name" value="T CELL RECEPTOR ALPHA VARIABLE 4"/>
    <property type="match status" value="1"/>
</dbReference>
<protein>
    <recommendedName>
        <fullName evidence="10">Ig-like domain-containing protein</fullName>
    </recommendedName>
</protein>
<dbReference type="InterPro" id="IPR007110">
    <property type="entry name" value="Ig-like_dom"/>
</dbReference>
<dbReference type="PANTHER" id="PTHR19433">
    <property type="entry name" value="T-CELL RECEPTOR ALPHA CHAIN V REGION-RELATED"/>
    <property type="match status" value="1"/>
</dbReference>
<dbReference type="AlphaFoldDB" id="A0AAR2LNX2"/>
<evidence type="ECO:0000256" key="7">
    <source>
        <dbReference type="ARBA" id="ARBA00023180"/>
    </source>
</evidence>
<accession>A0AAR2LNX2</accession>
<dbReference type="GO" id="GO:0002376">
    <property type="term" value="P:immune system process"/>
    <property type="evidence" value="ECO:0007669"/>
    <property type="project" value="UniProtKB-KW"/>
</dbReference>
<dbReference type="InterPro" id="IPR036179">
    <property type="entry name" value="Ig-like_dom_sf"/>
</dbReference>
<dbReference type="Gene3D" id="2.60.40.10">
    <property type="entry name" value="Immunoglobulins"/>
    <property type="match status" value="1"/>
</dbReference>
<reference evidence="11" key="2">
    <citation type="submission" date="2025-08" db="UniProtKB">
        <authorList>
            <consortium name="Ensembl"/>
        </authorList>
    </citation>
    <scope>IDENTIFICATION</scope>
</reference>
<feature type="chain" id="PRO_5043916373" description="Ig-like domain-containing protein" evidence="9">
    <location>
        <begin position="30"/>
        <end position="230"/>
    </location>
</feature>
<keyword evidence="2" id="KW-1003">Cell membrane</keyword>
<dbReference type="Pfam" id="PF07686">
    <property type="entry name" value="V-set"/>
    <property type="match status" value="1"/>
</dbReference>
<dbReference type="PROSITE" id="PS50835">
    <property type="entry name" value="IG_LIKE"/>
    <property type="match status" value="1"/>
</dbReference>
<reference evidence="11 12" key="1">
    <citation type="submission" date="2020-10" db="EMBL/GenBank/DDBJ databases">
        <title>Pygocentrus nattereri (red-bellied piranha) genome, fPygNat1, primary haplotype.</title>
        <authorList>
            <person name="Myers G."/>
            <person name="Meyer A."/>
            <person name="Karagic N."/>
            <person name="Pippel M."/>
            <person name="Winkler S."/>
            <person name="Tracey A."/>
            <person name="Wood J."/>
            <person name="Formenti G."/>
            <person name="Howe K."/>
            <person name="Fedrigo O."/>
            <person name="Jarvis E.D."/>
        </authorList>
    </citation>
    <scope>NUCLEOTIDE SEQUENCE [LARGE SCALE GENOMIC DNA]</scope>
</reference>
<keyword evidence="6" id="KW-1015">Disulfide bond</keyword>
<feature type="transmembrane region" description="Helical" evidence="8">
    <location>
        <begin position="163"/>
        <end position="187"/>
    </location>
</feature>
<dbReference type="InterPro" id="IPR003599">
    <property type="entry name" value="Ig_sub"/>
</dbReference>
<evidence type="ECO:0000256" key="4">
    <source>
        <dbReference type="ARBA" id="ARBA00022859"/>
    </source>
</evidence>
<dbReference type="GeneTree" id="ENSGT01120000276869"/>
<dbReference type="Ensembl" id="ENSPNAT00000052483.1">
    <property type="protein sequence ID" value="ENSPNAP00000078260.1"/>
    <property type="gene ID" value="ENSPNAG00000007234.2"/>
</dbReference>
<evidence type="ECO:0000256" key="5">
    <source>
        <dbReference type="ARBA" id="ARBA00023136"/>
    </source>
</evidence>
<dbReference type="SMART" id="SM00409">
    <property type="entry name" value="IG"/>
    <property type="match status" value="1"/>
</dbReference>
<proteinExistence type="predicted"/>
<keyword evidence="7" id="KW-0325">Glycoprotein</keyword>
<sequence>MLYGPVMGRFPCTALLLLWGISVLSVSLSSQAGLTVEAEPGDDVTLWCKHSLTLSSYLFWLKQTNNSAPDHITCKYYSVSSSSSNSCFFIPESERSVMGVNSTFSSLTITAVTPSDSGLYYCSTQKEQFMTFSTTTRLQIRERSDISSKNPDKSEESCSPPKLFHLLTLMFGAVIAVLLSVLLILIFTRQTDRKDQRDGSAELPLLDQHLQWRNTTAVHYNQLLLNQKDN</sequence>
<dbReference type="GO" id="GO:0005886">
    <property type="term" value="C:plasma membrane"/>
    <property type="evidence" value="ECO:0007669"/>
    <property type="project" value="UniProtKB-SubCell"/>
</dbReference>
<evidence type="ECO:0000256" key="3">
    <source>
        <dbReference type="ARBA" id="ARBA00022729"/>
    </source>
</evidence>
<organism evidence="11 12">
    <name type="scientific">Pygocentrus nattereri</name>
    <name type="common">Red-bellied piranha</name>
    <dbReference type="NCBI Taxonomy" id="42514"/>
    <lineage>
        <taxon>Eukaryota</taxon>
        <taxon>Metazoa</taxon>
        <taxon>Chordata</taxon>
        <taxon>Craniata</taxon>
        <taxon>Vertebrata</taxon>
        <taxon>Euteleostomi</taxon>
        <taxon>Actinopterygii</taxon>
        <taxon>Neopterygii</taxon>
        <taxon>Teleostei</taxon>
        <taxon>Ostariophysi</taxon>
        <taxon>Characiformes</taxon>
        <taxon>Characoidei</taxon>
        <taxon>Pygocentrus</taxon>
    </lineage>
</organism>
<feature type="signal peptide" evidence="9">
    <location>
        <begin position="1"/>
        <end position="29"/>
    </location>
</feature>